<proteinExistence type="inferred from homology"/>
<evidence type="ECO:0000256" key="7">
    <source>
        <dbReference type="ARBA" id="ARBA00022777"/>
    </source>
</evidence>
<dbReference type="InterPro" id="IPR000550">
    <property type="entry name" value="Hppk"/>
</dbReference>
<dbReference type="Pfam" id="PF01288">
    <property type="entry name" value="HPPK"/>
    <property type="match status" value="1"/>
</dbReference>
<keyword evidence="8" id="KW-0067">ATP-binding</keyword>
<dbReference type="GO" id="GO:0046654">
    <property type="term" value="P:tetrahydrofolate biosynthetic process"/>
    <property type="evidence" value="ECO:0007669"/>
    <property type="project" value="UniProtKB-UniPathway"/>
</dbReference>
<accession>A0A1M7QBE1</accession>
<evidence type="ECO:0000256" key="8">
    <source>
        <dbReference type="ARBA" id="ARBA00022840"/>
    </source>
</evidence>
<evidence type="ECO:0000313" key="14">
    <source>
        <dbReference type="EMBL" id="SHN28062.1"/>
    </source>
</evidence>
<dbReference type="AlphaFoldDB" id="A0A1M7QBE1"/>
<organism evidence="14 15">
    <name type="scientific">Cyclobacterium lianum</name>
    <dbReference type="NCBI Taxonomy" id="388280"/>
    <lineage>
        <taxon>Bacteria</taxon>
        <taxon>Pseudomonadati</taxon>
        <taxon>Bacteroidota</taxon>
        <taxon>Cytophagia</taxon>
        <taxon>Cytophagales</taxon>
        <taxon>Cyclobacteriaceae</taxon>
        <taxon>Cyclobacterium</taxon>
    </lineage>
</organism>
<evidence type="ECO:0000256" key="6">
    <source>
        <dbReference type="ARBA" id="ARBA00022741"/>
    </source>
</evidence>
<dbReference type="PANTHER" id="PTHR43071">
    <property type="entry name" value="2-AMINO-4-HYDROXY-6-HYDROXYMETHYLDIHYDROPTERIDINE PYROPHOSPHOKINASE"/>
    <property type="match status" value="1"/>
</dbReference>
<dbReference type="EC" id="2.7.6.3" evidence="3"/>
<keyword evidence="9" id="KW-0289">Folate biosynthesis</keyword>
<comment type="function">
    <text evidence="10">Catalyzes the transfer of pyrophosphate from adenosine triphosphate (ATP) to 6-hydroxymethyl-7,8-dihydropterin, an enzymatic step in folate biosynthesis pathway.</text>
</comment>
<comment type="similarity">
    <text evidence="2">Belongs to the HPPK family.</text>
</comment>
<keyword evidence="5" id="KW-0808">Transferase</keyword>
<dbReference type="OrthoDB" id="9808041at2"/>
<evidence type="ECO:0000259" key="13">
    <source>
        <dbReference type="Pfam" id="PF01288"/>
    </source>
</evidence>
<dbReference type="GO" id="GO:0046656">
    <property type="term" value="P:folic acid biosynthetic process"/>
    <property type="evidence" value="ECO:0007669"/>
    <property type="project" value="UniProtKB-KW"/>
</dbReference>
<keyword evidence="7 14" id="KW-0418">Kinase</keyword>
<evidence type="ECO:0000256" key="1">
    <source>
        <dbReference type="ARBA" id="ARBA00005051"/>
    </source>
</evidence>
<evidence type="ECO:0000256" key="4">
    <source>
        <dbReference type="ARBA" id="ARBA00016218"/>
    </source>
</evidence>
<dbReference type="EMBL" id="FRCY01000016">
    <property type="protein sequence ID" value="SHN28062.1"/>
    <property type="molecule type" value="Genomic_DNA"/>
</dbReference>
<protein>
    <recommendedName>
        <fullName evidence="4">2-amino-4-hydroxy-6-hydroxymethyldihydropteridine pyrophosphokinase</fullName>
        <ecNumber evidence="3">2.7.6.3</ecNumber>
    </recommendedName>
    <alternativeName>
        <fullName evidence="11">6-hydroxymethyl-7,8-dihydropterin pyrophosphokinase</fullName>
    </alternativeName>
    <alternativeName>
        <fullName evidence="12">7,8-dihydro-6-hydroxymethylpterin-pyrophosphokinase</fullName>
    </alternativeName>
</protein>
<sequence length="161" mass="18541">MHRVVLSLGGNVGDRQALMRKALSLLLENMKLVRASGIYETAAWGGNSQAPYLNQVLVLQTTMEPEATLDYIQSVENLLGRKRERKWGDRTMDIDILYFDQCTIHTDRLHIPHQQMLSRNFVLIPLVEVLPDEEHPVKKLTHRELLKECEDQLTVRPWADG</sequence>
<dbReference type="CDD" id="cd00483">
    <property type="entry name" value="HPPK"/>
    <property type="match status" value="1"/>
</dbReference>
<evidence type="ECO:0000256" key="9">
    <source>
        <dbReference type="ARBA" id="ARBA00022909"/>
    </source>
</evidence>
<evidence type="ECO:0000256" key="3">
    <source>
        <dbReference type="ARBA" id="ARBA00013253"/>
    </source>
</evidence>
<evidence type="ECO:0000256" key="5">
    <source>
        <dbReference type="ARBA" id="ARBA00022679"/>
    </source>
</evidence>
<dbReference type="Proteomes" id="UP000184513">
    <property type="component" value="Unassembled WGS sequence"/>
</dbReference>
<dbReference type="GO" id="GO:0003848">
    <property type="term" value="F:2-amino-4-hydroxy-6-hydroxymethyldihydropteridine diphosphokinase activity"/>
    <property type="evidence" value="ECO:0007669"/>
    <property type="project" value="UniProtKB-EC"/>
</dbReference>
<dbReference type="Gene3D" id="3.30.70.560">
    <property type="entry name" value="7,8-Dihydro-6-hydroxymethylpterin-pyrophosphokinase HPPK"/>
    <property type="match status" value="1"/>
</dbReference>
<evidence type="ECO:0000256" key="12">
    <source>
        <dbReference type="ARBA" id="ARBA00033413"/>
    </source>
</evidence>
<keyword evidence="15" id="KW-1185">Reference proteome</keyword>
<keyword evidence="6" id="KW-0547">Nucleotide-binding</keyword>
<comment type="pathway">
    <text evidence="1">Cofactor biosynthesis; tetrahydrofolate biosynthesis; 2-amino-4-hydroxy-6-hydroxymethyl-7,8-dihydropteridine diphosphate from 7,8-dihydroneopterin triphosphate: step 4/4.</text>
</comment>
<dbReference type="NCBIfam" id="TIGR01498">
    <property type="entry name" value="folK"/>
    <property type="match status" value="1"/>
</dbReference>
<evidence type="ECO:0000256" key="2">
    <source>
        <dbReference type="ARBA" id="ARBA00005810"/>
    </source>
</evidence>
<dbReference type="SUPFAM" id="SSF55083">
    <property type="entry name" value="6-hydroxymethyl-7,8-dihydropterin pyrophosphokinase, HPPK"/>
    <property type="match status" value="1"/>
</dbReference>
<dbReference type="InterPro" id="IPR035907">
    <property type="entry name" value="Hppk_sf"/>
</dbReference>
<name>A0A1M7QBE1_9BACT</name>
<evidence type="ECO:0000313" key="15">
    <source>
        <dbReference type="Proteomes" id="UP000184513"/>
    </source>
</evidence>
<evidence type="ECO:0000256" key="11">
    <source>
        <dbReference type="ARBA" id="ARBA00029766"/>
    </source>
</evidence>
<evidence type="ECO:0000256" key="10">
    <source>
        <dbReference type="ARBA" id="ARBA00029409"/>
    </source>
</evidence>
<dbReference type="PANTHER" id="PTHR43071:SF1">
    <property type="entry name" value="2-AMINO-4-HYDROXY-6-HYDROXYMETHYLDIHYDROPTERIDINE PYROPHOSPHOKINASE"/>
    <property type="match status" value="1"/>
</dbReference>
<gene>
    <name evidence="14" type="ORF">SAMN04488057_11619</name>
</gene>
<reference evidence="14 15" key="1">
    <citation type="submission" date="2016-11" db="EMBL/GenBank/DDBJ databases">
        <authorList>
            <person name="Jaros S."/>
            <person name="Januszkiewicz K."/>
            <person name="Wedrychowicz H."/>
        </authorList>
    </citation>
    <scope>NUCLEOTIDE SEQUENCE [LARGE SCALE GENOMIC DNA]</scope>
    <source>
        <strain evidence="14 15">CGMCC 1.6102</strain>
    </source>
</reference>
<feature type="domain" description="7,8-dihydro-6-hydroxymethylpterin-pyrophosphokinase" evidence="13">
    <location>
        <begin position="5"/>
        <end position="130"/>
    </location>
</feature>
<dbReference type="UniPathway" id="UPA00077">
    <property type="reaction ID" value="UER00155"/>
</dbReference>
<dbReference type="GO" id="GO:0005524">
    <property type="term" value="F:ATP binding"/>
    <property type="evidence" value="ECO:0007669"/>
    <property type="project" value="UniProtKB-KW"/>
</dbReference>
<dbReference type="GO" id="GO:0016301">
    <property type="term" value="F:kinase activity"/>
    <property type="evidence" value="ECO:0007669"/>
    <property type="project" value="UniProtKB-KW"/>
</dbReference>
<dbReference type="STRING" id="388280.SAMN04488057_11619"/>
<dbReference type="RefSeq" id="WP_073097044.1">
    <property type="nucleotide sequence ID" value="NZ_FRCY01000016.1"/>
</dbReference>